<accession>A0ABD1VK97</accession>
<comment type="caution">
    <text evidence="2">The sequence shown here is derived from an EMBL/GenBank/DDBJ whole genome shotgun (WGS) entry which is preliminary data.</text>
</comment>
<evidence type="ECO:0000259" key="1">
    <source>
        <dbReference type="Pfam" id="PF00076"/>
    </source>
</evidence>
<dbReference type="EMBL" id="JBFOLJ010000005">
    <property type="protein sequence ID" value="KAL2537769.1"/>
    <property type="molecule type" value="Genomic_DNA"/>
</dbReference>
<evidence type="ECO:0000313" key="2">
    <source>
        <dbReference type="EMBL" id="KAL2537769.1"/>
    </source>
</evidence>
<dbReference type="InterPro" id="IPR035979">
    <property type="entry name" value="RBD_domain_sf"/>
</dbReference>
<dbReference type="InterPro" id="IPR000504">
    <property type="entry name" value="RRM_dom"/>
</dbReference>
<dbReference type="AlphaFoldDB" id="A0ABD1VK97"/>
<organism evidence="2 3">
    <name type="scientific">Forsythia ovata</name>
    <dbReference type="NCBI Taxonomy" id="205694"/>
    <lineage>
        <taxon>Eukaryota</taxon>
        <taxon>Viridiplantae</taxon>
        <taxon>Streptophyta</taxon>
        <taxon>Embryophyta</taxon>
        <taxon>Tracheophyta</taxon>
        <taxon>Spermatophyta</taxon>
        <taxon>Magnoliopsida</taxon>
        <taxon>eudicotyledons</taxon>
        <taxon>Gunneridae</taxon>
        <taxon>Pentapetalae</taxon>
        <taxon>asterids</taxon>
        <taxon>lamiids</taxon>
        <taxon>Lamiales</taxon>
        <taxon>Oleaceae</taxon>
        <taxon>Forsythieae</taxon>
        <taxon>Forsythia</taxon>
    </lineage>
</organism>
<reference evidence="3" key="1">
    <citation type="submission" date="2024-07" db="EMBL/GenBank/DDBJ databases">
        <title>Two chromosome-level genome assemblies of Korean endemic species Abeliophyllum distichum and Forsythia ovata (Oleaceae).</title>
        <authorList>
            <person name="Jang H."/>
        </authorList>
    </citation>
    <scope>NUCLEOTIDE SEQUENCE [LARGE SCALE GENOMIC DNA]</scope>
</reference>
<feature type="domain" description="RRM" evidence="1">
    <location>
        <begin position="71"/>
        <end position="102"/>
    </location>
</feature>
<keyword evidence="3" id="KW-1185">Reference proteome</keyword>
<sequence>MLDLYFKKTAKYVGEPMTHLESIASSAENFSKIVLCALLATCCHQGEGIVVFVKERSERERWQGKEQDYRIFVGGLSRDIIERQLEDAFSRFGKIIDSQVLHCFHQASDFDQCQKFRVS</sequence>
<gene>
    <name evidence="2" type="ORF">Fot_19160</name>
</gene>
<dbReference type="InterPro" id="IPR012677">
    <property type="entry name" value="Nucleotide-bd_a/b_plait_sf"/>
</dbReference>
<evidence type="ECO:0000313" key="3">
    <source>
        <dbReference type="Proteomes" id="UP001604277"/>
    </source>
</evidence>
<proteinExistence type="predicted"/>
<dbReference type="Gene3D" id="3.30.70.330">
    <property type="match status" value="1"/>
</dbReference>
<dbReference type="Proteomes" id="UP001604277">
    <property type="component" value="Unassembled WGS sequence"/>
</dbReference>
<name>A0ABD1VK97_9LAMI</name>
<protein>
    <submittedName>
        <fullName evidence="2">Glycine-rich RNA-binding protein RZ1C</fullName>
    </submittedName>
</protein>
<dbReference type="Pfam" id="PF00076">
    <property type="entry name" value="RRM_1"/>
    <property type="match status" value="1"/>
</dbReference>
<dbReference type="SUPFAM" id="SSF54928">
    <property type="entry name" value="RNA-binding domain, RBD"/>
    <property type="match status" value="1"/>
</dbReference>